<feature type="compositionally biased region" description="Basic and acidic residues" evidence="1">
    <location>
        <begin position="315"/>
        <end position="342"/>
    </location>
</feature>
<dbReference type="PANTHER" id="PTHR37804">
    <property type="entry name" value="CDAA REGULATORY PROTEIN CDAR"/>
    <property type="match status" value="1"/>
</dbReference>
<dbReference type="InterPro" id="IPR012505">
    <property type="entry name" value="YbbR"/>
</dbReference>
<accession>A0A430B7W6</accession>
<dbReference type="EMBL" id="NGKB01000002">
    <property type="protein sequence ID" value="RSU16409.1"/>
    <property type="molecule type" value="Genomic_DNA"/>
</dbReference>
<comment type="caution">
    <text evidence="2">The sequence shown here is derived from an EMBL/GenBank/DDBJ whole genome shotgun (WGS) entry which is preliminary data.</text>
</comment>
<evidence type="ECO:0000313" key="3">
    <source>
        <dbReference type="Proteomes" id="UP000288028"/>
    </source>
</evidence>
<evidence type="ECO:0008006" key="4">
    <source>
        <dbReference type="Google" id="ProtNLM"/>
    </source>
</evidence>
<sequence>MKKDNKGLWLIRLLSFFFAILLFYNANSISLNNDDNGFTELSATAEKVPVNVTYNQDKYFISGFDQTVNVDLKSSNKILLDKESNSETRSFSVVMDLTKYGEGTHEVSLQLTGLPTAIKGTIKPSKLTVTIEKKKSNKFPVEPAIDNKIFTSGYELEKATVDPASVTISGGEDSIKHVSKVIAGISDKTDVSTDFSQKVKVYAVDEKGEALNVNIEPHTVRVDVNVTAPTKEVKVVPVQSGVIPKGIKDYSFSLEQSKVHITGPKDILDEINSIDLKIDTTNIRETLSSSYVVVVPKEVKVSPETVFVTVTPNKETSDSSTTKREKSTTSKDSDKISDSSKK</sequence>
<gene>
    <name evidence="2" type="ORF">CBF28_02460</name>
</gene>
<keyword evidence="3" id="KW-1185">Reference proteome</keyword>
<dbReference type="Gene3D" id="2.170.120.30">
    <property type="match status" value="1"/>
</dbReference>
<dbReference type="Proteomes" id="UP000288028">
    <property type="component" value="Unassembled WGS sequence"/>
</dbReference>
<dbReference type="RefSeq" id="WP_126791570.1">
    <property type="nucleotide sequence ID" value="NZ_CP060720.1"/>
</dbReference>
<protein>
    <recommendedName>
        <fullName evidence="4">YbbR-like domain-containing protein</fullName>
    </recommendedName>
</protein>
<feature type="region of interest" description="Disordered" evidence="1">
    <location>
        <begin position="310"/>
        <end position="342"/>
    </location>
</feature>
<evidence type="ECO:0000313" key="2">
    <source>
        <dbReference type="EMBL" id="RSU16409.1"/>
    </source>
</evidence>
<dbReference type="PANTHER" id="PTHR37804:SF1">
    <property type="entry name" value="CDAA REGULATORY PROTEIN CDAR"/>
    <property type="match status" value="1"/>
</dbReference>
<proteinExistence type="predicted"/>
<dbReference type="AlphaFoldDB" id="A0A430B7W6"/>
<dbReference type="GeneID" id="95580496"/>
<dbReference type="Gene3D" id="2.170.120.40">
    <property type="entry name" value="YbbR-like domain"/>
    <property type="match status" value="2"/>
</dbReference>
<organism evidence="2 3">
    <name type="scientific">Vagococcus carniphilus</name>
    <dbReference type="NCBI Taxonomy" id="218144"/>
    <lineage>
        <taxon>Bacteria</taxon>
        <taxon>Bacillati</taxon>
        <taxon>Bacillota</taxon>
        <taxon>Bacilli</taxon>
        <taxon>Lactobacillales</taxon>
        <taxon>Enterococcaceae</taxon>
        <taxon>Vagococcus</taxon>
    </lineage>
</organism>
<reference evidence="2 3" key="1">
    <citation type="submission" date="2017-05" db="EMBL/GenBank/DDBJ databases">
        <title>Vagococcus spp. assemblies.</title>
        <authorList>
            <person name="Gulvik C.A."/>
        </authorList>
    </citation>
    <scope>NUCLEOTIDE SEQUENCE [LARGE SCALE GENOMIC DNA]</scope>
    <source>
        <strain evidence="2 3">SS1714</strain>
    </source>
</reference>
<evidence type="ECO:0000256" key="1">
    <source>
        <dbReference type="SAM" id="MobiDB-lite"/>
    </source>
</evidence>
<dbReference type="Pfam" id="PF07949">
    <property type="entry name" value="YbbR"/>
    <property type="match status" value="3"/>
</dbReference>
<name>A0A430B7W6_9ENTE</name>
<dbReference type="InterPro" id="IPR053154">
    <property type="entry name" value="c-di-AMP_regulator"/>
</dbReference>
<dbReference type="OrthoDB" id="2960905at2"/>